<proteinExistence type="predicted"/>
<dbReference type="SMART" id="SM00256">
    <property type="entry name" value="FBOX"/>
    <property type="match status" value="1"/>
</dbReference>
<reference evidence="2 3" key="1">
    <citation type="journal article" date="2013" name="PLoS Genet.">
        <title>Plant-symbiotic fungi as chemical engineers: Multi-genome analysis of the Clavicipitaceae reveals dynamics of alkaloid loci.</title>
        <authorList>
            <person name="Schardl C.L."/>
            <person name="Young C.A."/>
            <person name="Hesse U."/>
            <person name="Amyotte S.G."/>
            <person name="Andreeva K."/>
            <person name="Calie P.J."/>
            <person name="Fleetwood D.J."/>
            <person name="Haws D.C."/>
            <person name="Moore N."/>
            <person name="Oeser B."/>
            <person name="Panaccione D.G."/>
            <person name="Schweri K.K."/>
            <person name="Voisey C.R."/>
            <person name="Farman M.L."/>
            <person name="Jaromczyk J.W."/>
            <person name="Roe B.A."/>
            <person name="O'Sullivan D.M."/>
            <person name="Scott B."/>
            <person name="Tudzynski P."/>
            <person name="An Z."/>
            <person name="Arnaoudova E.G."/>
            <person name="Bullock C.T."/>
            <person name="Charlton N.D."/>
            <person name="Chen L."/>
            <person name="Cox M."/>
            <person name="Dinkins R.D."/>
            <person name="Florea S."/>
            <person name="Glenn A.E."/>
            <person name="Gordon A."/>
            <person name="Gueldener U."/>
            <person name="Harris D.R."/>
            <person name="Hollin W."/>
            <person name="Jaromczyk J."/>
            <person name="Johnson R.D."/>
            <person name="Khan A.K."/>
            <person name="Leistner E."/>
            <person name="Leuchtmann A."/>
            <person name="Li C."/>
            <person name="Liu J."/>
            <person name="Liu J."/>
            <person name="Liu M."/>
            <person name="Mace W."/>
            <person name="Machado C."/>
            <person name="Nagabhyru P."/>
            <person name="Pan J."/>
            <person name="Schmid J."/>
            <person name="Sugawara K."/>
            <person name="Steiner U."/>
            <person name="Takach J.E."/>
            <person name="Tanaka E."/>
            <person name="Webb J.S."/>
            <person name="Wilson E.V."/>
            <person name="Wiseman J.L."/>
            <person name="Yoshida R."/>
            <person name="Zeng Z."/>
        </authorList>
    </citation>
    <scope>NUCLEOTIDE SEQUENCE [LARGE SCALE GENOMIC DNA]</scope>
    <source>
        <strain evidence="2 3">20.1</strain>
    </source>
</reference>
<accession>M1VXK0</accession>
<name>M1VXK0_CLAP2</name>
<dbReference type="Gene3D" id="1.25.40.10">
    <property type="entry name" value="Tetratricopeptide repeat domain"/>
    <property type="match status" value="1"/>
</dbReference>
<gene>
    <name evidence="2" type="ORF">CPUR_07081</name>
</gene>
<protein>
    <recommendedName>
        <fullName evidence="1">F-box domain-containing protein</fullName>
    </recommendedName>
</protein>
<dbReference type="Pfam" id="PF12937">
    <property type="entry name" value="F-box-like"/>
    <property type="match status" value="1"/>
</dbReference>
<dbReference type="eggNOG" id="ENOG502S69X">
    <property type="taxonomic scope" value="Eukaryota"/>
</dbReference>
<dbReference type="InterPro" id="IPR019734">
    <property type="entry name" value="TPR_rpt"/>
</dbReference>
<dbReference type="STRING" id="1111077.M1VXK0"/>
<feature type="domain" description="F-box" evidence="1">
    <location>
        <begin position="116"/>
        <end position="165"/>
    </location>
</feature>
<organism evidence="2 3">
    <name type="scientific">Claviceps purpurea (strain 20.1)</name>
    <name type="common">Ergot fungus</name>
    <name type="synonym">Sphacelia segetum</name>
    <dbReference type="NCBI Taxonomy" id="1111077"/>
    <lineage>
        <taxon>Eukaryota</taxon>
        <taxon>Fungi</taxon>
        <taxon>Dikarya</taxon>
        <taxon>Ascomycota</taxon>
        <taxon>Pezizomycotina</taxon>
        <taxon>Sordariomycetes</taxon>
        <taxon>Hypocreomycetidae</taxon>
        <taxon>Hypocreales</taxon>
        <taxon>Clavicipitaceae</taxon>
        <taxon>Claviceps</taxon>
    </lineage>
</organism>
<dbReference type="Proteomes" id="UP000016801">
    <property type="component" value="Unassembled WGS sequence"/>
</dbReference>
<evidence type="ECO:0000313" key="3">
    <source>
        <dbReference type="Proteomes" id="UP000016801"/>
    </source>
</evidence>
<keyword evidence="3" id="KW-1185">Reference proteome</keyword>
<dbReference type="SUPFAM" id="SSF81383">
    <property type="entry name" value="F-box domain"/>
    <property type="match status" value="1"/>
</dbReference>
<evidence type="ECO:0000313" key="2">
    <source>
        <dbReference type="EMBL" id="CCE33157.1"/>
    </source>
</evidence>
<sequence length="259" mass="29848">MADMIEFGRQLYADKRYTHASELFSKALDFQATAFEALGKLDKAMNNAEWMLELAPQLPDGYLRIGRIARLQKKYEYAWKIYTAGIEANKETAAGSSAKLQKLYDARKPFHRYSMKRNPLCLPAEIVTHIFSYLHIRQILVCLRVCKQWECTLTSPLHGQLWRNMAFNEYVKQMPRFDLLRKMLLWAGDGGARKIVISRGVAITQPALTLLLKASPGLEHWEIDQLQRNLTFPSNEKIWDRLGHVSIIVGPRDLSPELQ</sequence>
<dbReference type="OrthoDB" id="629492at2759"/>
<comment type="caution">
    <text evidence="2">The sequence shown here is derived from an EMBL/GenBank/DDBJ whole genome shotgun (WGS) entry which is preliminary data.</text>
</comment>
<dbReference type="SMART" id="SM00028">
    <property type="entry name" value="TPR"/>
    <property type="match status" value="2"/>
</dbReference>
<dbReference type="InterPro" id="IPR011990">
    <property type="entry name" value="TPR-like_helical_dom_sf"/>
</dbReference>
<dbReference type="HOGENOM" id="CLU_062054_0_0_1"/>
<dbReference type="PROSITE" id="PS50181">
    <property type="entry name" value="FBOX"/>
    <property type="match status" value="1"/>
</dbReference>
<dbReference type="SUPFAM" id="SSF48452">
    <property type="entry name" value="TPR-like"/>
    <property type="match status" value="1"/>
</dbReference>
<dbReference type="AlphaFoldDB" id="M1VXK0"/>
<evidence type="ECO:0000259" key="1">
    <source>
        <dbReference type="PROSITE" id="PS50181"/>
    </source>
</evidence>
<dbReference type="CDD" id="cd09917">
    <property type="entry name" value="F-box_SF"/>
    <property type="match status" value="1"/>
</dbReference>
<dbReference type="Gene3D" id="1.20.1280.50">
    <property type="match status" value="1"/>
</dbReference>
<dbReference type="EMBL" id="CAGA01000052">
    <property type="protein sequence ID" value="CCE33157.1"/>
    <property type="molecule type" value="Genomic_DNA"/>
</dbReference>
<dbReference type="InterPro" id="IPR001810">
    <property type="entry name" value="F-box_dom"/>
</dbReference>
<dbReference type="InterPro" id="IPR036047">
    <property type="entry name" value="F-box-like_dom_sf"/>
</dbReference>